<dbReference type="InterPro" id="IPR036188">
    <property type="entry name" value="FAD/NAD-bd_sf"/>
</dbReference>
<dbReference type="Gene3D" id="3.50.50.60">
    <property type="entry name" value="FAD/NAD(P)-binding domain"/>
    <property type="match status" value="1"/>
</dbReference>
<dbReference type="AlphaFoldDB" id="A0A2W1JC80"/>
<reference evidence="2 3" key="1">
    <citation type="journal article" date="2018" name="Sci. Rep.">
        <title>A novel species of the marine cyanobacterium Acaryochloris with a unique pigment content and lifestyle.</title>
        <authorList>
            <person name="Partensky F."/>
            <person name="Six C."/>
            <person name="Ratin M."/>
            <person name="Garczarek L."/>
            <person name="Vaulot D."/>
            <person name="Probert I."/>
            <person name="Calteau A."/>
            <person name="Gourvil P."/>
            <person name="Marie D."/>
            <person name="Grebert T."/>
            <person name="Bouchier C."/>
            <person name="Le Panse S."/>
            <person name="Gachenot M."/>
            <person name="Rodriguez F."/>
            <person name="Garrido J.L."/>
        </authorList>
    </citation>
    <scope>NUCLEOTIDE SEQUENCE [LARGE SCALE GENOMIC DNA]</scope>
    <source>
        <strain evidence="2 3">RCC1774</strain>
    </source>
</reference>
<gene>
    <name evidence="2" type="primary">iucD</name>
    <name evidence="2" type="ORF">C1752_06193</name>
</gene>
<organism evidence="2 3">
    <name type="scientific">Acaryochloris thomasi RCC1774</name>
    <dbReference type="NCBI Taxonomy" id="1764569"/>
    <lineage>
        <taxon>Bacteria</taxon>
        <taxon>Bacillati</taxon>
        <taxon>Cyanobacteriota</taxon>
        <taxon>Cyanophyceae</taxon>
        <taxon>Acaryochloridales</taxon>
        <taxon>Acaryochloridaceae</taxon>
        <taxon>Acaryochloris</taxon>
        <taxon>Acaryochloris thomasi</taxon>
    </lineage>
</organism>
<dbReference type="PANTHER" id="PTHR38663">
    <property type="match status" value="1"/>
</dbReference>
<dbReference type="EC" id="1.14.13.59" evidence="2"/>
<keyword evidence="2" id="KW-0560">Oxidoreductase</keyword>
<dbReference type="SUPFAM" id="SSF51905">
    <property type="entry name" value="FAD/NAD(P)-binding domain"/>
    <property type="match status" value="2"/>
</dbReference>
<comment type="caution">
    <text evidence="2">The sequence shown here is derived from an EMBL/GenBank/DDBJ whole genome shotgun (WGS) entry which is preliminary data.</text>
</comment>
<dbReference type="RefSeq" id="WP_110987990.1">
    <property type="nucleotide sequence ID" value="NZ_CAWNWM010000016.1"/>
</dbReference>
<name>A0A2W1JC80_9CYAN</name>
<dbReference type="EMBL" id="PQWO01000016">
    <property type="protein sequence ID" value="PZD71573.1"/>
    <property type="molecule type" value="Genomic_DNA"/>
</dbReference>
<dbReference type="GO" id="GO:0047091">
    <property type="term" value="F:L-lysine 6-monooxygenase (NADPH) activity"/>
    <property type="evidence" value="ECO:0007669"/>
    <property type="project" value="UniProtKB-EC"/>
</dbReference>
<evidence type="ECO:0000259" key="1">
    <source>
        <dbReference type="Pfam" id="PF13454"/>
    </source>
</evidence>
<feature type="domain" description="FAD-dependent urate hydroxylase HpyO/Asp monooxygenase CreE-like FAD/NAD(P)-binding" evidence="1">
    <location>
        <begin position="8"/>
        <end position="149"/>
    </location>
</feature>
<keyword evidence="3" id="KW-1185">Reference proteome</keyword>
<dbReference type="PRINTS" id="PR00368">
    <property type="entry name" value="FADPNR"/>
</dbReference>
<protein>
    <submittedName>
        <fullName evidence="2">L-lysine N6-monooxygenase</fullName>
        <ecNumber evidence="2">1.14.13.59</ecNumber>
    </submittedName>
</protein>
<keyword evidence="2" id="KW-0503">Monooxygenase</keyword>
<sequence>MKSQIDIAVIGAGPQALTLVTHLLQKKQALRDRIQVFDPSGTWMAQWQQQFAAQEIPYLRSPGVHHPDPKHTLFNFAERRQDELHLPYNRPGTALFQDFCETVIDRWQLRDRVTAAQVMKLTPLPSRFQLQLSNGEQIEARRVVLATGGGKAQVPAWVAQVNLHPPERLCHAQDVCLPELPDLTGETVLIVGSGQSSAHLAVGAVGRGARVLLMARRTLTEKLFDAEPGWLGPKYLKGFQAEQDWQVRWQMIQAARNGGSIAPELLHRLRRYSRSGQVTFYERCHVSNATWQGEAWQVQCSLPTVHDCLAHQSIDRIWLATGTQTDITAHPLMGEILERYPNQIVNGLPVLDEHLRWPGCELFLMGPWAALQVGPVARNLHGGRMGCDRIVPALTKASVARTVA</sequence>
<evidence type="ECO:0000313" key="3">
    <source>
        <dbReference type="Proteomes" id="UP000248857"/>
    </source>
</evidence>
<dbReference type="OrthoDB" id="370110at2"/>
<dbReference type="Pfam" id="PF13454">
    <property type="entry name" value="NAD_binding_9"/>
    <property type="match status" value="1"/>
</dbReference>
<proteinExistence type="predicted"/>
<dbReference type="InterPro" id="IPR038732">
    <property type="entry name" value="HpyO/CreE_NAD-binding"/>
</dbReference>
<dbReference type="PANTHER" id="PTHR38663:SF1">
    <property type="entry name" value="L-ORNITHINE N(5)-MONOOXYGENASE"/>
    <property type="match status" value="1"/>
</dbReference>
<dbReference type="Proteomes" id="UP000248857">
    <property type="component" value="Unassembled WGS sequence"/>
</dbReference>
<accession>A0A2W1JC80</accession>
<evidence type="ECO:0000313" key="2">
    <source>
        <dbReference type="EMBL" id="PZD71573.1"/>
    </source>
</evidence>